<proteinExistence type="predicted"/>
<feature type="region of interest" description="Disordered" evidence="1">
    <location>
        <begin position="79"/>
        <end position="100"/>
    </location>
</feature>
<accession>A0A127Z3A4</accession>
<organism evidence="2">
    <name type="scientific">Sporisorium scitamineum</name>
    <dbReference type="NCBI Taxonomy" id="49012"/>
    <lineage>
        <taxon>Eukaryota</taxon>
        <taxon>Fungi</taxon>
        <taxon>Dikarya</taxon>
        <taxon>Basidiomycota</taxon>
        <taxon>Ustilaginomycotina</taxon>
        <taxon>Ustilaginomycetes</taxon>
        <taxon>Ustilaginales</taxon>
        <taxon>Ustilaginaceae</taxon>
        <taxon>Sporisorium</taxon>
    </lineage>
</organism>
<reference evidence="2" key="1">
    <citation type="submission" date="2014-06" db="EMBL/GenBank/DDBJ databases">
        <authorList>
            <person name="Ju J."/>
            <person name="Zhang J."/>
        </authorList>
    </citation>
    <scope>NUCLEOTIDE SEQUENCE</scope>
    <source>
        <strain evidence="2">SscI8</strain>
    </source>
</reference>
<protein>
    <submittedName>
        <fullName evidence="2">Uncharacterized protein</fullName>
    </submittedName>
</protein>
<gene>
    <name evidence="2" type="ORF">SPSC_03835</name>
</gene>
<evidence type="ECO:0000313" key="2">
    <source>
        <dbReference type="EMBL" id="CDR88175.1"/>
    </source>
</evidence>
<dbReference type="AlphaFoldDB" id="A0A127Z3A4"/>
<sequence>MVPTTFENIIFKPASVVVTNQFLSYWDSRSSLPSGWPSNRVTMTPTPFEGSTNLPTDDVATVWYLSHWDSRPALPSGWLNNGMASDSHQEVKTESQGRQPKGVVEVAHDQLQLCRAQAGDAWAIQAIENG</sequence>
<name>A0A127Z3A4_9BASI</name>
<evidence type="ECO:0000256" key="1">
    <source>
        <dbReference type="SAM" id="MobiDB-lite"/>
    </source>
</evidence>
<dbReference type="EMBL" id="LK056673">
    <property type="protein sequence ID" value="CDR88175.1"/>
    <property type="molecule type" value="Genomic_DNA"/>
</dbReference>